<comment type="caution">
    <text evidence="1">The sequence shown here is derived from an EMBL/GenBank/DDBJ whole genome shotgun (WGS) entry which is preliminary data.</text>
</comment>
<protein>
    <submittedName>
        <fullName evidence="1">Uncharacterized protein</fullName>
    </submittedName>
</protein>
<evidence type="ECO:0000313" key="2">
    <source>
        <dbReference type="Proteomes" id="UP001470230"/>
    </source>
</evidence>
<gene>
    <name evidence="1" type="ORF">M9Y10_010655</name>
</gene>
<dbReference type="Proteomes" id="UP001470230">
    <property type="component" value="Unassembled WGS sequence"/>
</dbReference>
<proteinExistence type="predicted"/>
<dbReference type="EMBL" id="JAPFFF010000016">
    <property type="protein sequence ID" value="KAK8865122.1"/>
    <property type="molecule type" value="Genomic_DNA"/>
</dbReference>
<organism evidence="1 2">
    <name type="scientific">Tritrichomonas musculus</name>
    <dbReference type="NCBI Taxonomy" id="1915356"/>
    <lineage>
        <taxon>Eukaryota</taxon>
        <taxon>Metamonada</taxon>
        <taxon>Parabasalia</taxon>
        <taxon>Tritrichomonadida</taxon>
        <taxon>Tritrichomonadidae</taxon>
        <taxon>Tritrichomonas</taxon>
    </lineage>
</organism>
<accession>A0ABR2ILI6</accession>
<reference evidence="1 2" key="1">
    <citation type="submission" date="2024-04" db="EMBL/GenBank/DDBJ databases">
        <title>Tritrichomonas musculus Genome.</title>
        <authorList>
            <person name="Alves-Ferreira E."/>
            <person name="Grigg M."/>
            <person name="Lorenzi H."/>
            <person name="Galac M."/>
        </authorList>
    </citation>
    <scope>NUCLEOTIDE SEQUENCE [LARGE SCALE GENOMIC DNA]</scope>
    <source>
        <strain evidence="1 2">EAF2021</strain>
    </source>
</reference>
<evidence type="ECO:0000313" key="1">
    <source>
        <dbReference type="EMBL" id="KAK8865122.1"/>
    </source>
</evidence>
<keyword evidence="2" id="KW-1185">Reference proteome</keyword>
<name>A0ABR2ILI6_9EUKA</name>
<sequence>MKHTEVFSDEAYENAFCDDQFIRESWINISDSLFTVEKTKSLYAKWKARLAECVVGIPMVPHHIEASIHQTSVMRLKSVPVFRNHKETQYKP</sequence>